<dbReference type="CTD" id="36383314"/>
<evidence type="ECO:0000313" key="3">
    <source>
        <dbReference type="Proteomes" id="UP000035682"/>
    </source>
</evidence>
<feature type="chain" id="PRO_5015031261" evidence="1">
    <location>
        <begin position="25"/>
        <end position="182"/>
    </location>
</feature>
<dbReference type="Proteomes" id="UP000035682">
    <property type="component" value="Unplaced"/>
</dbReference>
<accession>A0A090LTH7</accession>
<feature type="signal peptide" evidence="1">
    <location>
        <begin position="1"/>
        <end position="24"/>
    </location>
</feature>
<dbReference type="RefSeq" id="XP_024510130.1">
    <property type="nucleotide sequence ID" value="XM_024644587.1"/>
</dbReference>
<protein>
    <submittedName>
        <fullName evidence="4">Transthyretin-like family-containing protein</fullName>
    </submittedName>
</protein>
<evidence type="ECO:0000313" key="2">
    <source>
        <dbReference type="EMBL" id="CEF70934.1"/>
    </source>
</evidence>
<dbReference type="AlphaFoldDB" id="A0A090LTH7"/>
<evidence type="ECO:0000313" key="4">
    <source>
        <dbReference type="WBParaSite" id="SRAE_X000026400.1"/>
    </source>
</evidence>
<evidence type="ECO:0000256" key="1">
    <source>
        <dbReference type="SAM" id="SignalP"/>
    </source>
</evidence>
<dbReference type="WormBase" id="SRAE_X000026400">
    <property type="protein sequence ID" value="SRP02748"/>
    <property type="gene ID" value="WBGene00265820"/>
</dbReference>
<gene>
    <name evidence="2 4 5" type="ORF">SRAE_X000026400</name>
</gene>
<organism evidence="2">
    <name type="scientific">Strongyloides ratti</name>
    <name type="common">Parasitic roundworm</name>
    <dbReference type="NCBI Taxonomy" id="34506"/>
    <lineage>
        <taxon>Eukaryota</taxon>
        <taxon>Metazoa</taxon>
        <taxon>Ecdysozoa</taxon>
        <taxon>Nematoda</taxon>
        <taxon>Chromadorea</taxon>
        <taxon>Rhabditida</taxon>
        <taxon>Tylenchina</taxon>
        <taxon>Panagrolaimomorpha</taxon>
        <taxon>Strongyloidoidea</taxon>
        <taxon>Strongyloididae</taxon>
        <taxon>Strongyloides</taxon>
    </lineage>
</organism>
<name>A0A090LTH7_STRRB</name>
<reference evidence="2 3" key="1">
    <citation type="submission" date="2014-09" db="EMBL/GenBank/DDBJ databases">
        <authorList>
            <person name="Martin A.A."/>
        </authorList>
    </citation>
    <scope>NUCLEOTIDE SEQUENCE</scope>
    <source>
        <strain evidence="3">ED321</strain>
        <strain evidence="2">ED321 Heterogonic</strain>
    </source>
</reference>
<reference evidence="4" key="2">
    <citation type="submission" date="2020-12" db="UniProtKB">
        <authorList>
            <consortium name="WormBaseParasite"/>
        </authorList>
    </citation>
    <scope>IDENTIFICATION</scope>
</reference>
<keyword evidence="3" id="KW-1185">Reference proteome</keyword>
<evidence type="ECO:0000313" key="5">
    <source>
        <dbReference type="WormBase" id="SRAE_X000026400"/>
    </source>
</evidence>
<proteinExistence type="predicted"/>
<dbReference type="EMBL" id="LN609530">
    <property type="protein sequence ID" value="CEF70934.1"/>
    <property type="molecule type" value="Genomic_DNA"/>
</dbReference>
<keyword evidence="1" id="KW-0732">Signal</keyword>
<dbReference type="GeneID" id="36383314"/>
<dbReference type="WBParaSite" id="SRAE_X000026400.1">
    <property type="protein sequence ID" value="SRAE_X000026400.1"/>
    <property type="gene ID" value="WBGene00265820"/>
</dbReference>
<sequence>MHSSKSYLFNIFITIAIIFVVSNCQYEETDTTSNESEEKWFVGNVEVTCNNKLQENVNISILKLVDSENDNIYFYEVINSSLTDSNGRGGVTGHWTIPYDLLSCRMCLFHNCPPPNSKDEEKEGEYKYSYCFSFDQSYIKYTLEEAQENDFDQKIKLKHQSYNDFVEETKNSNDCPSEGRKK</sequence>